<dbReference type="EMBL" id="CM044708">
    <property type="protein sequence ID" value="KAI5647391.1"/>
    <property type="molecule type" value="Genomic_DNA"/>
</dbReference>
<reference evidence="2" key="1">
    <citation type="journal article" date="2023" name="Nat. Plants">
        <title>Single-cell RNA sequencing provides a high-resolution roadmap for understanding the multicellular compartmentation of specialized metabolism.</title>
        <authorList>
            <person name="Sun S."/>
            <person name="Shen X."/>
            <person name="Li Y."/>
            <person name="Li Y."/>
            <person name="Wang S."/>
            <person name="Li R."/>
            <person name="Zhang H."/>
            <person name="Shen G."/>
            <person name="Guo B."/>
            <person name="Wei J."/>
            <person name="Xu J."/>
            <person name="St-Pierre B."/>
            <person name="Chen S."/>
            <person name="Sun C."/>
        </authorList>
    </citation>
    <scope>NUCLEOTIDE SEQUENCE [LARGE SCALE GENOMIC DNA]</scope>
</reference>
<gene>
    <name evidence="1" type="ORF">M9H77_33396</name>
</gene>
<evidence type="ECO:0000313" key="2">
    <source>
        <dbReference type="Proteomes" id="UP001060085"/>
    </source>
</evidence>
<keyword evidence="2" id="KW-1185">Reference proteome</keyword>
<accession>A0ACB9ZID5</accession>
<proteinExistence type="predicted"/>
<sequence length="480" mass="52848">MALSWLILLILLIIPPTKGNSDSLKGCLQVALDHAMAVRANVYSLGNTCRDEMEKAAWVDCLELHDSIVTILNQTLDYTRKPSASDVQTWLSTALTNLETCKEGFVDLKKADNSNVMPLIFKNNLGVLIGNCLAENKENYDSEKRSFPPICLSSEDRKLLRYYSGVVPDIVVAQNGSGKYKTVGEALAMAASKRRGNKRFVIYVMAGVYVENVNITSSRIMLVGDGIGKTIITGNNSVGGGFTTFKTPTVAVTGEGFTARGITFRNTAGPQNHQAVALLSSSDCSAFYQCSFEGYQDTLCVLANRQFYRECDIYGTVDFIFGNAAAVFQNCNIFARNSPSKINTLTAQGRTNPNQTTGIIIQNCKVTAASDFAPYQDTVKTFLGRPWRNYSRTVFMKTFLDNLIDPAGWMPWRKGELVPNTLFYGEYLNTGNGSSTANRVKWPGFHVITSLDEASDFTVEKFVDGDYWLPGTKIPFKAGL</sequence>
<dbReference type="Proteomes" id="UP001060085">
    <property type="component" value="Linkage Group LG08"/>
</dbReference>
<evidence type="ECO:0000313" key="1">
    <source>
        <dbReference type="EMBL" id="KAI5647391.1"/>
    </source>
</evidence>
<comment type="caution">
    <text evidence="1">The sequence shown here is derived from an EMBL/GenBank/DDBJ whole genome shotgun (WGS) entry which is preliminary data.</text>
</comment>
<organism evidence="1 2">
    <name type="scientific">Catharanthus roseus</name>
    <name type="common">Madagascar periwinkle</name>
    <name type="synonym">Vinca rosea</name>
    <dbReference type="NCBI Taxonomy" id="4058"/>
    <lineage>
        <taxon>Eukaryota</taxon>
        <taxon>Viridiplantae</taxon>
        <taxon>Streptophyta</taxon>
        <taxon>Embryophyta</taxon>
        <taxon>Tracheophyta</taxon>
        <taxon>Spermatophyta</taxon>
        <taxon>Magnoliopsida</taxon>
        <taxon>eudicotyledons</taxon>
        <taxon>Gunneridae</taxon>
        <taxon>Pentapetalae</taxon>
        <taxon>asterids</taxon>
        <taxon>lamiids</taxon>
        <taxon>Gentianales</taxon>
        <taxon>Apocynaceae</taxon>
        <taxon>Rauvolfioideae</taxon>
        <taxon>Vinceae</taxon>
        <taxon>Catharanthinae</taxon>
        <taxon>Catharanthus</taxon>
    </lineage>
</organism>
<protein>
    <submittedName>
        <fullName evidence="1">Uncharacterized protein</fullName>
    </submittedName>
</protein>
<name>A0ACB9ZID5_CATRO</name>